<dbReference type="InterPro" id="IPR030616">
    <property type="entry name" value="Aur-like"/>
</dbReference>
<evidence type="ECO:0000256" key="5">
    <source>
        <dbReference type="ARBA" id="ARBA00022840"/>
    </source>
</evidence>
<evidence type="ECO:0000313" key="8">
    <source>
        <dbReference type="EMBL" id="THV09914.1"/>
    </source>
</evidence>
<evidence type="ECO:0000256" key="1">
    <source>
        <dbReference type="ARBA" id="ARBA00022527"/>
    </source>
</evidence>
<keyword evidence="1 8" id="KW-0723">Serine/threonine-protein kinase</keyword>
<dbReference type="PROSITE" id="PS50011">
    <property type="entry name" value="PROTEIN_KINASE_DOM"/>
    <property type="match status" value="1"/>
</dbReference>
<evidence type="ECO:0000256" key="3">
    <source>
        <dbReference type="ARBA" id="ARBA00022741"/>
    </source>
</evidence>
<organism evidence="8 9">
    <name type="scientific">Nocardioides caeni</name>
    <dbReference type="NCBI Taxonomy" id="574700"/>
    <lineage>
        <taxon>Bacteria</taxon>
        <taxon>Bacillati</taxon>
        <taxon>Actinomycetota</taxon>
        <taxon>Actinomycetes</taxon>
        <taxon>Propionibacteriales</taxon>
        <taxon>Nocardioidaceae</taxon>
        <taxon>Nocardioides</taxon>
    </lineage>
</organism>
<comment type="caution">
    <text evidence="8">The sequence shown here is derived from an EMBL/GenBank/DDBJ whole genome shotgun (WGS) entry which is preliminary data.</text>
</comment>
<dbReference type="EMBL" id="STGW01000012">
    <property type="protein sequence ID" value="THV09914.1"/>
    <property type="molecule type" value="Genomic_DNA"/>
</dbReference>
<name>A0A4S8N584_9ACTN</name>
<feature type="domain" description="Protein kinase" evidence="7">
    <location>
        <begin position="1"/>
        <end position="154"/>
    </location>
</feature>
<dbReference type="SMART" id="SM00220">
    <property type="entry name" value="S_TKc"/>
    <property type="match status" value="1"/>
</dbReference>
<dbReference type="AlphaFoldDB" id="A0A4S8N584"/>
<reference evidence="8 9" key="1">
    <citation type="journal article" date="2009" name="Int. J. Syst. Evol. Microbiol.">
        <title>Nocardioides caeni sp. nov., isolated from wastewater.</title>
        <authorList>
            <person name="Yoon J.H."/>
            <person name="Kang S.J."/>
            <person name="Park S."/>
            <person name="Kim W."/>
            <person name="Oh T.K."/>
        </authorList>
    </citation>
    <scope>NUCLEOTIDE SEQUENCE [LARGE SCALE GENOMIC DNA]</scope>
    <source>
        <strain evidence="8 9">DSM 23134</strain>
    </source>
</reference>
<feature type="region of interest" description="Disordered" evidence="6">
    <location>
        <begin position="671"/>
        <end position="704"/>
    </location>
</feature>
<keyword evidence="5" id="KW-0067">ATP-binding</keyword>
<proteinExistence type="predicted"/>
<protein>
    <submittedName>
        <fullName evidence="8">Serine/threonine protein kinase</fullName>
    </submittedName>
</protein>
<dbReference type="Proteomes" id="UP000307087">
    <property type="component" value="Unassembled WGS sequence"/>
</dbReference>
<dbReference type="GO" id="GO:0005524">
    <property type="term" value="F:ATP binding"/>
    <property type="evidence" value="ECO:0007669"/>
    <property type="project" value="UniProtKB-KW"/>
</dbReference>
<keyword evidence="3" id="KW-0547">Nucleotide-binding</keyword>
<evidence type="ECO:0000256" key="6">
    <source>
        <dbReference type="SAM" id="MobiDB-lite"/>
    </source>
</evidence>
<feature type="region of interest" description="Disordered" evidence="6">
    <location>
        <begin position="583"/>
        <end position="634"/>
    </location>
</feature>
<accession>A0A4S8N584</accession>
<evidence type="ECO:0000256" key="2">
    <source>
        <dbReference type="ARBA" id="ARBA00022679"/>
    </source>
</evidence>
<dbReference type="Pfam" id="PF00069">
    <property type="entry name" value="Pkinase"/>
    <property type="match status" value="1"/>
</dbReference>
<sequence>MLTGALKGLAAVHAAGLVHADLKPDNILVDLDGTSRLIDFGLAGPARPLGGPDTWIGTPAYLAPEVVRGSHVDHRSDIYAMAVILFELLGGRQPFVGGSALATALLQVSAPVPDVRSVRADVAELLAGLCSQDLAKDPVERHQRAEAFARSLDIAAGVSYGEDWAAETAASLAGRSRTTITTIAAAAAGVAAAGVGVPVGVGLLGAAPVVAPGALSFLLGGIGLGAAGAAGAGAAGAGAAVGGAGGAGVGGFGAAGAAAGAAGGGGAAATTSGGALAALGGAKAAAAAAAAVVAVTAGTTAVIVTNTDDAPRDRPPAAAPAEPAILAAYTTSGSGFESAHLLYNDGTSENLGIDATSGALIDFTASHDGQWLAVSLVRTSWEDPSMNTADITVISTLDPSVRDEITCNCAAPTFSFEGQLVTATSDLELLRFEAGPNGLEALASLTLDGGELGIPTYPPTIDAANDREGFFTAASTTAYDATRAMAVDLDTGLVRTIAEPGDSTLGGATLSEDGRFLAYGTNAGGTACSAQRGIVIDTATGDDDLRAAYLEAPADYGDIGEVSGVWFDGNELEVGWTRMDASQTSGCAREEPRRFRTTIEELPPFDPGTYPSRDWTPSGGPDRSGTTHDGRTWQAVDSTDGSVEQALVVEGQQISNRVLTFLFVPEITGDPQVQSSAASSDSESPRGGSIVDFNPPAEVDGSGDVSALDELPQDFRDFVAARARELYDDVAGDPDCGDRNLTFVTVDRYDPRGYASGEVTGCGGAMVVWARTSGAWQEVAGFQGLQSCDPLREAEVPADFFAEEFPCLEPGDTTPTPYVYP</sequence>
<keyword evidence="4 8" id="KW-0418">Kinase</keyword>
<dbReference type="SUPFAM" id="SSF82171">
    <property type="entry name" value="DPP6 N-terminal domain-like"/>
    <property type="match status" value="1"/>
</dbReference>
<evidence type="ECO:0000313" key="9">
    <source>
        <dbReference type="Proteomes" id="UP000307087"/>
    </source>
</evidence>
<dbReference type="GO" id="GO:0004674">
    <property type="term" value="F:protein serine/threonine kinase activity"/>
    <property type="evidence" value="ECO:0007669"/>
    <property type="project" value="UniProtKB-KW"/>
</dbReference>
<dbReference type="PANTHER" id="PTHR24350">
    <property type="entry name" value="SERINE/THREONINE-PROTEIN KINASE IAL-RELATED"/>
    <property type="match status" value="1"/>
</dbReference>
<dbReference type="InterPro" id="IPR000719">
    <property type="entry name" value="Prot_kinase_dom"/>
</dbReference>
<dbReference type="InterPro" id="IPR011009">
    <property type="entry name" value="Kinase-like_dom_sf"/>
</dbReference>
<dbReference type="CDD" id="cd14014">
    <property type="entry name" value="STKc_PknB_like"/>
    <property type="match status" value="1"/>
</dbReference>
<dbReference type="SUPFAM" id="SSF56112">
    <property type="entry name" value="Protein kinase-like (PK-like)"/>
    <property type="match status" value="1"/>
</dbReference>
<evidence type="ECO:0000259" key="7">
    <source>
        <dbReference type="PROSITE" id="PS50011"/>
    </source>
</evidence>
<feature type="compositionally biased region" description="Basic and acidic residues" evidence="6">
    <location>
        <begin position="588"/>
        <end position="599"/>
    </location>
</feature>
<gene>
    <name evidence="8" type="ORF">E9934_15435</name>
</gene>
<keyword evidence="9" id="KW-1185">Reference proteome</keyword>
<dbReference type="PROSITE" id="PS00108">
    <property type="entry name" value="PROTEIN_KINASE_ST"/>
    <property type="match status" value="1"/>
</dbReference>
<dbReference type="InterPro" id="IPR008271">
    <property type="entry name" value="Ser/Thr_kinase_AS"/>
</dbReference>
<evidence type="ECO:0000256" key="4">
    <source>
        <dbReference type="ARBA" id="ARBA00022777"/>
    </source>
</evidence>
<keyword evidence="2" id="KW-0808">Transferase</keyword>
<dbReference type="Gene3D" id="1.10.510.10">
    <property type="entry name" value="Transferase(Phosphotransferase) domain 1"/>
    <property type="match status" value="1"/>
</dbReference>